<dbReference type="SUPFAM" id="SSF49899">
    <property type="entry name" value="Concanavalin A-like lectins/glucanases"/>
    <property type="match status" value="1"/>
</dbReference>
<name>A0A5J9SFR2_9POAL</name>
<keyword evidence="3" id="KW-1185">Reference proteome</keyword>
<evidence type="ECO:0000313" key="3">
    <source>
        <dbReference type="Proteomes" id="UP000324897"/>
    </source>
</evidence>
<reference evidence="2 3" key="1">
    <citation type="journal article" date="2019" name="Sci. Rep.">
        <title>A high-quality genome of Eragrostis curvula grass provides insights into Poaceae evolution and supports new strategies to enhance forage quality.</title>
        <authorList>
            <person name="Carballo J."/>
            <person name="Santos B.A.C.M."/>
            <person name="Zappacosta D."/>
            <person name="Garbus I."/>
            <person name="Selva J.P."/>
            <person name="Gallo C.A."/>
            <person name="Diaz A."/>
            <person name="Albertini E."/>
            <person name="Caccamo M."/>
            <person name="Echenique V."/>
        </authorList>
    </citation>
    <scope>NUCLEOTIDE SEQUENCE [LARGE SCALE GENOMIC DNA]</scope>
    <source>
        <strain evidence="3">cv. Victoria</strain>
        <tissue evidence="2">Leaf</tissue>
    </source>
</reference>
<accession>A0A5J9SFR2</accession>
<feature type="non-terminal residue" evidence="2">
    <location>
        <position position="1"/>
    </location>
</feature>
<dbReference type="Gene3D" id="2.60.120.200">
    <property type="match status" value="1"/>
</dbReference>
<keyword evidence="1" id="KW-0812">Transmembrane</keyword>
<feature type="transmembrane region" description="Helical" evidence="1">
    <location>
        <begin position="359"/>
        <end position="384"/>
    </location>
</feature>
<dbReference type="InterPro" id="IPR013320">
    <property type="entry name" value="ConA-like_dom_sf"/>
</dbReference>
<gene>
    <name evidence="2" type="ORF">EJB05_57106</name>
</gene>
<sequence length="400" mass="42520">MIAIDTSAAPVAFVVIKDTYPPFRLKGDLRGAANYTVLAGTACPCTSPKPASPGHTSPPCSPWHPRLALDHGERVRWFLLRRITSNMARSARKLCALLLICAALTISGIATAGDVVSYSFPAFDATTTESFVVATNSSILRPASLLFGSPSLFPESNRSEGFLLLSQTVDVWRGDPGSITDIEASFNTSFTLLADAAPVSYVVLKDSFPPLNSPGGLRGAANQTMLPGGPVPSNATGSLAFVQVDGVRSYSYGPDSSAFGLNVTVTPRGAAPAGGRAVWIEYRAAVRRLYVYVAGAGEPRPADALLVIPLGVQGPWDTEAAFVGFFADTIRDAIVGVRDWKLTVDRFPVGDGKTKGTSWWVILLAVLGSVAAAAAIVTVVVCYFQMRRRRQLLNMEPQKI</sequence>
<dbReference type="Proteomes" id="UP000324897">
    <property type="component" value="Unassembled WGS sequence"/>
</dbReference>
<dbReference type="Gramene" id="TVT97656">
    <property type="protein sequence ID" value="TVT97656"/>
    <property type="gene ID" value="EJB05_57106"/>
</dbReference>
<evidence type="ECO:0000256" key="1">
    <source>
        <dbReference type="SAM" id="Phobius"/>
    </source>
</evidence>
<organism evidence="2 3">
    <name type="scientific">Eragrostis curvula</name>
    <name type="common">weeping love grass</name>
    <dbReference type="NCBI Taxonomy" id="38414"/>
    <lineage>
        <taxon>Eukaryota</taxon>
        <taxon>Viridiplantae</taxon>
        <taxon>Streptophyta</taxon>
        <taxon>Embryophyta</taxon>
        <taxon>Tracheophyta</taxon>
        <taxon>Spermatophyta</taxon>
        <taxon>Magnoliopsida</taxon>
        <taxon>Liliopsida</taxon>
        <taxon>Poales</taxon>
        <taxon>Poaceae</taxon>
        <taxon>PACMAD clade</taxon>
        <taxon>Chloridoideae</taxon>
        <taxon>Eragrostideae</taxon>
        <taxon>Eragrostidinae</taxon>
        <taxon>Eragrostis</taxon>
    </lineage>
</organism>
<dbReference type="OrthoDB" id="660141at2759"/>
<protein>
    <recommendedName>
        <fullName evidence="4">Legume lectin domain-containing protein</fullName>
    </recommendedName>
</protein>
<proteinExistence type="predicted"/>
<dbReference type="EMBL" id="RWGY01000974">
    <property type="protein sequence ID" value="TVT97656.1"/>
    <property type="molecule type" value="Genomic_DNA"/>
</dbReference>
<evidence type="ECO:0008006" key="4">
    <source>
        <dbReference type="Google" id="ProtNLM"/>
    </source>
</evidence>
<keyword evidence="1" id="KW-0472">Membrane</keyword>
<feature type="transmembrane region" description="Helical" evidence="1">
    <location>
        <begin position="94"/>
        <end position="113"/>
    </location>
</feature>
<evidence type="ECO:0000313" key="2">
    <source>
        <dbReference type="EMBL" id="TVT97656.1"/>
    </source>
</evidence>
<dbReference type="AlphaFoldDB" id="A0A5J9SFR2"/>
<comment type="caution">
    <text evidence="2">The sequence shown here is derived from an EMBL/GenBank/DDBJ whole genome shotgun (WGS) entry which is preliminary data.</text>
</comment>
<keyword evidence="1" id="KW-1133">Transmembrane helix</keyword>